<protein>
    <submittedName>
        <fullName evidence="2">Uncharacterized protein</fullName>
    </submittedName>
</protein>
<feature type="region of interest" description="Disordered" evidence="1">
    <location>
        <begin position="65"/>
        <end position="85"/>
    </location>
</feature>
<dbReference type="RefSeq" id="XP_027617240.1">
    <property type="nucleotide sequence ID" value="XM_027761439.1"/>
</dbReference>
<feature type="region of interest" description="Disordered" evidence="1">
    <location>
        <begin position="133"/>
        <end position="205"/>
    </location>
</feature>
<accession>A0A401GVS4</accession>
<evidence type="ECO:0000313" key="2">
    <source>
        <dbReference type="EMBL" id="GBE86327.1"/>
    </source>
</evidence>
<dbReference type="EMBL" id="BFAD01000009">
    <property type="protein sequence ID" value="GBE86327.1"/>
    <property type="molecule type" value="Genomic_DNA"/>
</dbReference>
<dbReference type="Proteomes" id="UP000287166">
    <property type="component" value="Unassembled WGS sequence"/>
</dbReference>
<feature type="compositionally biased region" description="Polar residues" evidence="1">
    <location>
        <begin position="155"/>
        <end position="170"/>
    </location>
</feature>
<reference evidence="2 3" key="1">
    <citation type="journal article" date="2018" name="Sci. Rep.">
        <title>Genome sequence of the cauliflower mushroom Sparassis crispa (Hanabiratake) and its association with beneficial usage.</title>
        <authorList>
            <person name="Kiyama R."/>
            <person name="Furutani Y."/>
            <person name="Kawaguchi K."/>
            <person name="Nakanishi T."/>
        </authorList>
    </citation>
    <scope>NUCLEOTIDE SEQUENCE [LARGE SCALE GENOMIC DNA]</scope>
</reference>
<organism evidence="2 3">
    <name type="scientific">Sparassis crispa</name>
    <dbReference type="NCBI Taxonomy" id="139825"/>
    <lineage>
        <taxon>Eukaryota</taxon>
        <taxon>Fungi</taxon>
        <taxon>Dikarya</taxon>
        <taxon>Basidiomycota</taxon>
        <taxon>Agaricomycotina</taxon>
        <taxon>Agaricomycetes</taxon>
        <taxon>Polyporales</taxon>
        <taxon>Sparassidaceae</taxon>
        <taxon>Sparassis</taxon>
    </lineage>
</organism>
<dbReference type="InParanoid" id="A0A401GVS4"/>
<feature type="compositionally biased region" description="Polar residues" evidence="1">
    <location>
        <begin position="178"/>
        <end position="199"/>
    </location>
</feature>
<dbReference type="GeneID" id="38783244"/>
<comment type="caution">
    <text evidence="2">The sequence shown here is derived from an EMBL/GenBank/DDBJ whole genome shotgun (WGS) entry which is preliminary data.</text>
</comment>
<proteinExistence type="predicted"/>
<sequence length="205" mass="22803">MDADSADSGELRDFGHLIRFGPTGSQVEEYPLNGLIDELLSWFCVYYHVHNADDILPSIRDDLRGSAPGVDPESKTISNLQQDGHSEYEEYREDSDDENLSKFKKLESHVAIISVFKNYLQVEWPSDDNEVKEKLTNEKMKADTRKRSMNGEEPQLSNKRLKSITSSNVAMLTPAGGRSQSINSSGVTPATGSPRSASHSVRALQ</sequence>
<feature type="compositionally biased region" description="Basic and acidic residues" evidence="1">
    <location>
        <begin position="133"/>
        <end position="150"/>
    </location>
</feature>
<evidence type="ECO:0000313" key="3">
    <source>
        <dbReference type="Proteomes" id="UP000287166"/>
    </source>
</evidence>
<gene>
    <name evidence="2" type="ORF">SCP_0902060</name>
</gene>
<name>A0A401GVS4_9APHY</name>
<keyword evidence="3" id="KW-1185">Reference proteome</keyword>
<dbReference type="AlphaFoldDB" id="A0A401GVS4"/>
<evidence type="ECO:0000256" key="1">
    <source>
        <dbReference type="SAM" id="MobiDB-lite"/>
    </source>
</evidence>